<comment type="caution">
    <text evidence="1">The sequence shown here is derived from an EMBL/GenBank/DDBJ whole genome shotgun (WGS) entry which is preliminary data.</text>
</comment>
<evidence type="ECO:0000313" key="1">
    <source>
        <dbReference type="EMBL" id="PMB15550.1"/>
    </source>
</evidence>
<evidence type="ECO:0000313" key="2">
    <source>
        <dbReference type="Proteomes" id="UP000235081"/>
    </source>
</evidence>
<protein>
    <submittedName>
        <fullName evidence="1">Uncharacterized protein</fullName>
    </submittedName>
</protein>
<proteinExistence type="predicted"/>
<gene>
    <name evidence="1" type="ORF">CEN46_25685</name>
</gene>
<accession>A0A2N6L4C0</accession>
<organism evidence="1 2">
    <name type="scientific">Fischerella thermalis CCMEE 5318</name>
    <dbReference type="NCBI Taxonomy" id="2019666"/>
    <lineage>
        <taxon>Bacteria</taxon>
        <taxon>Bacillati</taxon>
        <taxon>Cyanobacteriota</taxon>
        <taxon>Cyanophyceae</taxon>
        <taxon>Nostocales</taxon>
        <taxon>Hapalosiphonaceae</taxon>
        <taxon>Fischerella</taxon>
    </lineage>
</organism>
<reference evidence="1 2" key="1">
    <citation type="submission" date="2017-07" db="EMBL/GenBank/DDBJ databases">
        <title>Genomes of Fischerella (Mastigocladus) sp. strains.</title>
        <authorList>
            <person name="Miller S.R."/>
        </authorList>
    </citation>
    <scope>NUCLEOTIDE SEQUENCE [LARGE SCALE GENOMIC DNA]</scope>
    <source>
        <strain evidence="1 2">CCMEE 5318</strain>
    </source>
</reference>
<dbReference type="EMBL" id="NMQE01000935">
    <property type="protein sequence ID" value="PMB15550.1"/>
    <property type="molecule type" value="Genomic_DNA"/>
</dbReference>
<sequence>MNVSSNFQHSVKIWFKNSFSHKLSDQAIASGSVLKALFAALHTNEPQKPYCLLYLNFEVFKLHL</sequence>
<dbReference type="AlphaFoldDB" id="A0A2N6L4C0"/>
<dbReference type="Proteomes" id="UP000235081">
    <property type="component" value="Unassembled WGS sequence"/>
</dbReference>
<name>A0A2N6L4C0_9CYAN</name>